<dbReference type="PANTHER" id="PTHR39966:SF1">
    <property type="entry name" value="HEMERYTHRIN-LIKE DOMAIN-CONTAINING PROTEIN"/>
    <property type="match status" value="1"/>
</dbReference>
<dbReference type="Gene3D" id="1.20.120.520">
    <property type="entry name" value="nmb1532 protein domain like"/>
    <property type="match status" value="1"/>
</dbReference>
<feature type="region of interest" description="Disordered" evidence="1">
    <location>
        <begin position="29"/>
        <end position="54"/>
    </location>
</feature>
<dbReference type="GO" id="GO:0005886">
    <property type="term" value="C:plasma membrane"/>
    <property type="evidence" value="ECO:0007669"/>
    <property type="project" value="TreeGrafter"/>
</dbReference>
<feature type="compositionally biased region" description="Basic and acidic residues" evidence="1">
    <location>
        <begin position="37"/>
        <end position="47"/>
    </location>
</feature>
<dbReference type="AlphaFoldDB" id="A0A250IWL0"/>
<sequence length="240" mass="26787">MAEKESSRRFLLVTAASAGAGWMLAGCATTSTGSTHAPEESGEKKEEEEVSPAEDLMREHGVLRRVLLIYEESLRRLAGGEKVPPRTLAGGAQIIRRFIEDYHEKLEEQFLFPRFERAGKLLELVGVLRDQHAKGRQLTAEVLRLATPESLSSPDSVASLTRTLQLFIRMYRPHAAREDTVLFPALRQVVSSREYDALGEDFERKEHELFGVGGFEGVVEEVATLEKALGIYELSSFTPQ</sequence>
<dbReference type="KEGG" id="cfus:CYFUS_001011"/>
<feature type="domain" description="Hemerythrin-like" evidence="2">
    <location>
        <begin position="52"/>
        <end position="186"/>
    </location>
</feature>
<organism evidence="3 4">
    <name type="scientific">Cystobacter fuscus</name>
    <dbReference type="NCBI Taxonomy" id="43"/>
    <lineage>
        <taxon>Bacteria</taxon>
        <taxon>Pseudomonadati</taxon>
        <taxon>Myxococcota</taxon>
        <taxon>Myxococcia</taxon>
        <taxon>Myxococcales</taxon>
        <taxon>Cystobacterineae</taxon>
        <taxon>Archangiaceae</taxon>
        <taxon>Cystobacter</taxon>
    </lineage>
</organism>
<dbReference type="InterPro" id="IPR012312">
    <property type="entry name" value="Hemerythrin-like"/>
</dbReference>
<gene>
    <name evidence="3" type="ORF">CYFUS_001011</name>
</gene>
<evidence type="ECO:0000256" key="1">
    <source>
        <dbReference type="SAM" id="MobiDB-lite"/>
    </source>
</evidence>
<name>A0A250IWL0_9BACT</name>
<dbReference type="InterPro" id="IPR006311">
    <property type="entry name" value="TAT_signal"/>
</dbReference>
<proteinExistence type="predicted"/>
<dbReference type="EMBL" id="CP022098">
    <property type="protein sequence ID" value="ATB35597.1"/>
    <property type="molecule type" value="Genomic_DNA"/>
</dbReference>
<dbReference type="PROSITE" id="PS51318">
    <property type="entry name" value="TAT"/>
    <property type="match status" value="1"/>
</dbReference>
<dbReference type="PROSITE" id="PS51257">
    <property type="entry name" value="PROKAR_LIPOPROTEIN"/>
    <property type="match status" value="1"/>
</dbReference>
<dbReference type="Proteomes" id="UP000217257">
    <property type="component" value="Chromosome"/>
</dbReference>
<protein>
    <recommendedName>
        <fullName evidence="2">Hemerythrin-like domain-containing protein</fullName>
    </recommendedName>
</protein>
<evidence type="ECO:0000313" key="4">
    <source>
        <dbReference type="Proteomes" id="UP000217257"/>
    </source>
</evidence>
<accession>A0A250IWL0</accession>
<dbReference type="Pfam" id="PF01814">
    <property type="entry name" value="Hemerythrin"/>
    <property type="match status" value="1"/>
</dbReference>
<evidence type="ECO:0000313" key="3">
    <source>
        <dbReference type="EMBL" id="ATB35597.1"/>
    </source>
</evidence>
<reference evidence="3 4" key="1">
    <citation type="submission" date="2017-06" db="EMBL/GenBank/DDBJ databases">
        <title>Sequencing and comparative analysis of myxobacterial genomes.</title>
        <authorList>
            <person name="Rupp O."/>
            <person name="Goesmann A."/>
            <person name="Sogaard-Andersen L."/>
        </authorList>
    </citation>
    <scope>NUCLEOTIDE SEQUENCE [LARGE SCALE GENOMIC DNA]</scope>
    <source>
        <strain evidence="3 4">DSM 52655</strain>
    </source>
</reference>
<dbReference type="RefSeq" id="WP_095984200.1">
    <property type="nucleotide sequence ID" value="NZ_CP022098.1"/>
</dbReference>
<dbReference type="PANTHER" id="PTHR39966">
    <property type="entry name" value="BLL2471 PROTEIN-RELATED"/>
    <property type="match status" value="1"/>
</dbReference>
<evidence type="ECO:0000259" key="2">
    <source>
        <dbReference type="Pfam" id="PF01814"/>
    </source>
</evidence>
<dbReference type="CDD" id="cd12108">
    <property type="entry name" value="Hr-like"/>
    <property type="match status" value="1"/>
</dbReference>